<protein>
    <submittedName>
        <fullName evidence="2">Uncharacterized protein</fullName>
    </submittedName>
</protein>
<organism evidence="2 3">
    <name type="scientific">Clostridium intestinale DSM 6191</name>
    <dbReference type="NCBI Taxonomy" id="1121320"/>
    <lineage>
        <taxon>Bacteria</taxon>
        <taxon>Bacillati</taxon>
        <taxon>Bacillota</taxon>
        <taxon>Clostridia</taxon>
        <taxon>Eubacteriales</taxon>
        <taxon>Clostridiaceae</taxon>
        <taxon>Clostridium</taxon>
    </lineage>
</organism>
<proteinExistence type="predicted"/>
<dbReference type="EMBL" id="FQXU01000005">
    <property type="protein sequence ID" value="SHI05542.1"/>
    <property type="molecule type" value="Genomic_DNA"/>
</dbReference>
<evidence type="ECO:0000313" key="3">
    <source>
        <dbReference type="Proteomes" id="UP000184241"/>
    </source>
</evidence>
<dbReference type="AlphaFoldDB" id="A0A1M5Y0M4"/>
<evidence type="ECO:0000313" key="2">
    <source>
        <dbReference type="EMBL" id="SHI05542.1"/>
    </source>
</evidence>
<gene>
    <name evidence="2" type="ORF">SAMN02745941_01769</name>
</gene>
<feature type="coiled-coil region" evidence="1">
    <location>
        <begin position="31"/>
        <end position="69"/>
    </location>
</feature>
<dbReference type="RefSeq" id="WP_073018690.1">
    <property type="nucleotide sequence ID" value="NZ_FQXU01000005.1"/>
</dbReference>
<evidence type="ECO:0000256" key="1">
    <source>
        <dbReference type="SAM" id="Coils"/>
    </source>
</evidence>
<accession>A0A1M5Y0M4</accession>
<sequence length="158" mass="18401">MPILIILAGVLLIYFNYKGLKKEDKSFLSILQNEEENISDTDLEIGKLRREFSETILELQKEIIELKEVKQYNYPKDNSYQLEDNTNDENYTKIDTLIDDEIDIVEEENETENQVISRMNVIKDLIDKGYTDEDICESLSMGKGEVLLIKSLLKQSKI</sequence>
<dbReference type="Proteomes" id="UP000184241">
    <property type="component" value="Unassembled WGS sequence"/>
</dbReference>
<keyword evidence="1" id="KW-0175">Coiled coil</keyword>
<name>A0A1M5Y0M4_9CLOT</name>
<reference evidence="2 3" key="1">
    <citation type="submission" date="2016-11" db="EMBL/GenBank/DDBJ databases">
        <authorList>
            <person name="Jaros S."/>
            <person name="Januszkiewicz K."/>
            <person name="Wedrychowicz H."/>
        </authorList>
    </citation>
    <scope>NUCLEOTIDE SEQUENCE [LARGE SCALE GENOMIC DNA]</scope>
    <source>
        <strain evidence="2 3">DSM 6191</strain>
    </source>
</reference>